<dbReference type="SUPFAM" id="SSF52402">
    <property type="entry name" value="Adenine nucleotide alpha hydrolases-like"/>
    <property type="match status" value="1"/>
</dbReference>
<dbReference type="EMBL" id="QRGR01000025">
    <property type="protein sequence ID" value="RDV13347.1"/>
    <property type="molecule type" value="Genomic_DNA"/>
</dbReference>
<protein>
    <recommendedName>
        <fullName evidence="3">ATPase</fullName>
    </recommendedName>
</protein>
<dbReference type="Proteomes" id="UP000256708">
    <property type="component" value="Unassembled WGS sequence"/>
</dbReference>
<dbReference type="AlphaFoldDB" id="A0A3D8L7K6"/>
<comment type="caution">
    <text evidence="1">The sequence shown here is derived from an EMBL/GenBank/DDBJ whole genome shotgun (WGS) entry which is preliminary data.</text>
</comment>
<dbReference type="RefSeq" id="WP_115567404.1">
    <property type="nucleotide sequence ID" value="NZ_QRGR01000025.1"/>
</dbReference>
<dbReference type="InterPro" id="IPR049676">
    <property type="entry name" value="QatC"/>
</dbReference>
<dbReference type="NCBIfam" id="NF041925">
    <property type="entry name" value="QatC"/>
    <property type="match status" value="1"/>
</dbReference>
<dbReference type="InterPro" id="IPR014729">
    <property type="entry name" value="Rossmann-like_a/b/a_fold"/>
</dbReference>
<name>A0A3D8L7K6_9BACT</name>
<keyword evidence="2" id="KW-1185">Reference proteome</keyword>
<accession>A0A3D8L7K6</accession>
<gene>
    <name evidence="1" type="ORF">DXT99_20225</name>
</gene>
<reference evidence="2" key="1">
    <citation type="submission" date="2018-08" db="EMBL/GenBank/DDBJ databases">
        <authorList>
            <person name="Liu Z.-W."/>
            <person name="Du Z.-J."/>
        </authorList>
    </citation>
    <scope>NUCLEOTIDE SEQUENCE [LARGE SCALE GENOMIC DNA]</scope>
    <source>
        <strain evidence="2">H4X</strain>
    </source>
</reference>
<proteinExistence type="predicted"/>
<dbReference type="Gene3D" id="3.40.50.620">
    <property type="entry name" value="HUPs"/>
    <property type="match status" value="1"/>
</dbReference>
<dbReference type="OrthoDB" id="9789567at2"/>
<evidence type="ECO:0000313" key="1">
    <source>
        <dbReference type="EMBL" id="RDV13347.1"/>
    </source>
</evidence>
<sequence length="468" mass="52245">MPQIGIELRIGNNDDGALVEHDQFSAFYTFYIQNTEQKEQRISIDKLLKELRRLKLSPSLQGLDILALACTAYAADTSINRYRNSDDGWTRQFHLFVPVSDAALWQSQQQLIADILNFLTGDLWQVTFRQGTSSIAVSNKEMKPTEYATDTVCLFSGGMDSFIGAMKLLQDGIRPLLVGHAKSSDVSDFRNKASQEIISRYGSVSPELVKAFVRIGKPKLNGKAIEGENTERGRSFLFLALGAACATALPESEENTRKKLYIPENGFITLNLPLTPLRIGAYSTRTTHPFYLNLMQRLLNAVGINIDVINPFEFKTKGEMLLECGDPAFVAGADTMSCSRPSTRNANIEGAGRRHCGRCVPCIIRRAALKKANQPDDNDQLIEGRRYRTDIYTTRLHASTAKVEDKTAKGENVMAFKYMIERVRQDPNFLTAAIRLTGPLEFPDQSLAVYKRGLEEVEAVLQNVTVVE</sequence>
<evidence type="ECO:0008006" key="3">
    <source>
        <dbReference type="Google" id="ProtNLM"/>
    </source>
</evidence>
<organism evidence="1 2">
    <name type="scientific">Pontibacter diazotrophicus</name>
    <dbReference type="NCBI Taxonomy" id="1400979"/>
    <lineage>
        <taxon>Bacteria</taxon>
        <taxon>Pseudomonadati</taxon>
        <taxon>Bacteroidota</taxon>
        <taxon>Cytophagia</taxon>
        <taxon>Cytophagales</taxon>
        <taxon>Hymenobacteraceae</taxon>
        <taxon>Pontibacter</taxon>
    </lineage>
</organism>
<evidence type="ECO:0000313" key="2">
    <source>
        <dbReference type="Proteomes" id="UP000256708"/>
    </source>
</evidence>